<dbReference type="GeneID" id="95403140"/>
<comment type="caution">
    <text evidence="2">The sequence shown here is derived from an EMBL/GenBank/DDBJ whole genome shotgun (WGS) entry which is preliminary data.</text>
</comment>
<keyword evidence="3" id="KW-1185">Reference proteome</keyword>
<organism evidence="2 3">
    <name type="scientific">Paenibacillus lactis</name>
    <dbReference type="NCBI Taxonomy" id="228574"/>
    <lineage>
        <taxon>Bacteria</taxon>
        <taxon>Bacillati</taxon>
        <taxon>Bacillota</taxon>
        <taxon>Bacilli</taxon>
        <taxon>Bacillales</taxon>
        <taxon>Paenibacillaceae</taxon>
        <taxon>Paenibacillus</taxon>
    </lineage>
</organism>
<gene>
    <name evidence="2" type="ORF">J2Z18_001102</name>
</gene>
<feature type="chain" id="PRO_5045795634" evidence="1">
    <location>
        <begin position="21"/>
        <end position="214"/>
    </location>
</feature>
<keyword evidence="1" id="KW-0732">Signal</keyword>
<feature type="signal peptide" evidence="1">
    <location>
        <begin position="1"/>
        <end position="20"/>
    </location>
</feature>
<sequence>MKKAIYIIASLAIVSSIGFGMIQTGGDTSQVAGTKQLKEGTYQIATTHAKIPFFEEFSTLENYSEIIVIGHAVGQQGTYQVKTDTGAIIDKLDKTPFQIDKVFKGNIFKQSTITVMEDGRIEDGVYHNLEGYVKMNDSNQYLLFLRKTGDNTYAVNGSYQGKFNVDKPGKVSNFTSNSISPQQLGDVEYLGENTEHYNKLKDKAISKYTIKAAD</sequence>
<dbReference type="RefSeq" id="WP_007132921.1">
    <property type="nucleotide sequence ID" value="NZ_BOSA01000001.1"/>
</dbReference>
<dbReference type="EMBL" id="JAGGKI010000002">
    <property type="protein sequence ID" value="MBP1892030.1"/>
    <property type="molecule type" value="Genomic_DNA"/>
</dbReference>
<protein>
    <submittedName>
        <fullName evidence="2">Uncharacterized protein</fullName>
    </submittedName>
</protein>
<name>A0ABS4F6Y8_9BACL</name>
<proteinExistence type="predicted"/>
<evidence type="ECO:0000256" key="1">
    <source>
        <dbReference type="SAM" id="SignalP"/>
    </source>
</evidence>
<evidence type="ECO:0000313" key="3">
    <source>
        <dbReference type="Proteomes" id="UP000706926"/>
    </source>
</evidence>
<evidence type="ECO:0000313" key="2">
    <source>
        <dbReference type="EMBL" id="MBP1892030.1"/>
    </source>
</evidence>
<reference evidence="2 3" key="1">
    <citation type="submission" date="2021-03" db="EMBL/GenBank/DDBJ databases">
        <title>Genomic Encyclopedia of Type Strains, Phase IV (KMG-IV): sequencing the most valuable type-strain genomes for metagenomic binning, comparative biology and taxonomic classification.</title>
        <authorList>
            <person name="Goeker M."/>
        </authorList>
    </citation>
    <scope>NUCLEOTIDE SEQUENCE [LARGE SCALE GENOMIC DNA]</scope>
    <source>
        <strain evidence="2 3">DSM 15596</strain>
    </source>
</reference>
<accession>A0ABS4F6Y8</accession>
<dbReference type="Proteomes" id="UP000706926">
    <property type="component" value="Unassembled WGS sequence"/>
</dbReference>